<evidence type="ECO:0000313" key="3">
    <source>
        <dbReference type="Proteomes" id="UP000070513"/>
    </source>
</evidence>
<reference evidence="3" key="1">
    <citation type="submission" date="2015-12" db="EMBL/GenBank/DDBJ databases">
        <title>Genome sequence of a biocontrol rhizobacterium Chryseobacterium kwangjuense strain KJ1R5 isolated from pepper (Capsicum annuum L.).</title>
        <authorList>
            <person name="Jeong J.-J."/>
            <person name="Park H."/>
            <person name="Mannaa M."/>
            <person name="Sang M.K."/>
            <person name="Choi I.-G."/>
            <person name="Kim K.D."/>
        </authorList>
    </citation>
    <scope>NUCLEOTIDE SEQUENCE [LARGE SCALE GENOMIC DNA]</scope>
    <source>
        <strain evidence="3">KJ1R5</strain>
    </source>
</reference>
<feature type="signal peptide" evidence="1">
    <location>
        <begin position="1"/>
        <end position="22"/>
    </location>
</feature>
<reference evidence="2 3" key="2">
    <citation type="journal article" date="2016" name="Genome Announc.">
        <title>Draft Genome Sequence of a Biocontrol Rhizobacterium, Chryseobacterium kwangjuense Strain KJ1R5, Isolated from Pepper (Capsicum annuum).</title>
        <authorList>
            <person name="Jeong J.J."/>
            <person name="Park H."/>
            <person name="Park B.H."/>
            <person name="Mannaa M."/>
            <person name="Sang M.K."/>
            <person name="Choi I.G."/>
            <person name="Kim K.D."/>
        </authorList>
    </citation>
    <scope>NUCLEOTIDE SEQUENCE [LARGE SCALE GENOMIC DNA]</scope>
    <source>
        <strain evidence="2 3">KJ1R5</strain>
    </source>
</reference>
<dbReference type="AlphaFoldDB" id="A0A135WHQ3"/>
<evidence type="ECO:0008006" key="4">
    <source>
        <dbReference type="Google" id="ProtNLM"/>
    </source>
</evidence>
<accession>A0A135WHQ3</accession>
<name>A0A135WHQ3_9FLAO</name>
<dbReference type="Proteomes" id="UP000070513">
    <property type="component" value="Unassembled WGS sequence"/>
</dbReference>
<dbReference type="RefSeq" id="WP_062647241.1">
    <property type="nucleotide sequence ID" value="NZ_LPUR01000001.1"/>
</dbReference>
<organism evidence="2 3">
    <name type="scientific">Chryseobacterium kwangjuense</name>
    <dbReference type="NCBI Taxonomy" id="267125"/>
    <lineage>
        <taxon>Bacteria</taxon>
        <taxon>Pseudomonadati</taxon>
        <taxon>Bacteroidota</taxon>
        <taxon>Flavobacteriia</taxon>
        <taxon>Flavobacteriales</taxon>
        <taxon>Weeksellaceae</taxon>
        <taxon>Chryseobacterium group</taxon>
        <taxon>Chryseobacterium</taxon>
    </lineage>
</organism>
<proteinExistence type="predicted"/>
<protein>
    <recommendedName>
        <fullName evidence="4">DUF3060 domain-containing protein</fullName>
    </recommendedName>
</protein>
<evidence type="ECO:0000313" key="2">
    <source>
        <dbReference type="EMBL" id="KXH84446.1"/>
    </source>
</evidence>
<evidence type="ECO:0000256" key="1">
    <source>
        <dbReference type="SAM" id="SignalP"/>
    </source>
</evidence>
<gene>
    <name evidence="2" type="ORF">AU378_01410</name>
</gene>
<dbReference type="EMBL" id="LPUR01000001">
    <property type="protein sequence ID" value="KXH84446.1"/>
    <property type="molecule type" value="Genomic_DNA"/>
</dbReference>
<comment type="caution">
    <text evidence="2">The sequence shown here is derived from an EMBL/GenBank/DDBJ whole genome shotgun (WGS) entry which is preliminary data.</text>
</comment>
<sequence>MKIMKKTLALCILFVGISVTYAQTTVKTTSTHGKSTQSDKKIEVDGVGHKQTYSSDGGNAEVAGVSNVITITGHVGKLEVSGSGNTVYVDKVSRIVLEGTNNKVFYKASTTKSGKAEISSTGVGNSAVKK</sequence>
<dbReference type="Pfam" id="PF11259">
    <property type="entry name" value="DUF3060"/>
    <property type="match status" value="1"/>
</dbReference>
<feature type="chain" id="PRO_5007467724" description="DUF3060 domain-containing protein" evidence="1">
    <location>
        <begin position="23"/>
        <end position="130"/>
    </location>
</feature>
<dbReference type="InterPro" id="IPR021417">
    <property type="entry name" value="DUF3060"/>
</dbReference>
<keyword evidence="1" id="KW-0732">Signal</keyword>